<dbReference type="STRING" id="360412.LARV_00757"/>
<name>A0A0S7BFX9_9CHLR</name>
<dbReference type="AlphaFoldDB" id="A0A0S7BFX9"/>
<dbReference type="Pfam" id="PF08327">
    <property type="entry name" value="AHSA1"/>
    <property type="match status" value="1"/>
</dbReference>
<proteinExistence type="inferred from homology"/>
<keyword evidence="4" id="KW-1185">Reference proteome</keyword>
<dbReference type="InterPro" id="IPR023393">
    <property type="entry name" value="START-like_dom_sf"/>
</dbReference>
<comment type="similarity">
    <text evidence="1">Belongs to the AHA1 family.</text>
</comment>
<accession>A0A0S7BFX9</accession>
<evidence type="ECO:0000256" key="1">
    <source>
        <dbReference type="ARBA" id="ARBA00006817"/>
    </source>
</evidence>
<gene>
    <name evidence="3" type="ORF">LARV_00757</name>
</gene>
<organism evidence="3">
    <name type="scientific">Longilinea arvoryzae</name>
    <dbReference type="NCBI Taxonomy" id="360412"/>
    <lineage>
        <taxon>Bacteria</taxon>
        <taxon>Bacillati</taxon>
        <taxon>Chloroflexota</taxon>
        <taxon>Anaerolineae</taxon>
        <taxon>Anaerolineales</taxon>
        <taxon>Anaerolineaceae</taxon>
        <taxon>Longilinea</taxon>
    </lineage>
</organism>
<dbReference type="OrthoDB" id="118413at2"/>
<evidence type="ECO:0000313" key="4">
    <source>
        <dbReference type="Proteomes" id="UP000055060"/>
    </source>
</evidence>
<evidence type="ECO:0000259" key="2">
    <source>
        <dbReference type="Pfam" id="PF08327"/>
    </source>
</evidence>
<dbReference type="Proteomes" id="UP000055060">
    <property type="component" value="Unassembled WGS sequence"/>
</dbReference>
<feature type="domain" description="Activator of Hsp90 ATPase homologue 1/2-like C-terminal" evidence="2">
    <location>
        <begin position="22"/>
        <end position="153"/>
    </location>
</feature>
<dbReference type="EMBL" id="DF967972">
    <property type="protein sequence ID" value="GAP13016.1"/>
    <property type="molecule type" value="Genomic_DNA"/>
</dbReference>
<reference evidence="3" key="1">
    <citation type="submission" date="2015-07" db="EMBL/GenBank/DDBJ databases">
        <title>Draft Genome Sequences of Anaerolinea thermolimosa IMO-1, Bellilinea caldifistulae GOMI-1, Leptolinea tardivitalis YMTK-2, Levilinea saccharolytica KIBI-1,Longilinea arvoryzae KOME-1, Previously Described as Members of the Anaerolineaceae (Chloroflexi).</title>
        <authorList>
            <person name="Sekiguchi Y."/>
            <person name="Ohashi A."/>
            <person name="Matsuura N."/>
            <person name="Tourlousse M.D."/>
        </authorList>
    </citation>
    <scope>NUCLEOTIDE SEQUENCE [LARGE SCALE GENOMIC DNA]</scope>
    <source>
        <strain evidence="3">KOME-1</strain>
    </source>
</reference>
<evidence type="ECO:0000313" key="3">
    <source>
        <dbReference type="EMBL" id="GAP13016.1"/>
    </source>
</evidence>
<dbReference type="Gene3D" id="3.30.530.20">
    <property type="match status" value="1"/>
</dbReference>
<dbReference type="CDD" id="cd07826">
    <property type="entry name" value="SRPBCC_CalC_Aha1-like_9"/>
    <property type="match status" value="1"/>
</dbReference>
<protein>
    <submittedName>
        <fullName evidence="3">Uncharacterized conserved protein</fullName>
    </submittedName>
</protein>
<dbReference type="SUPFAM" id="SSF55961">
    <property type="entry name" value="Bet v1-like"/>
    <property type="match status" value="1"/>
</dbReference>
<dbReference type="InterPro" id="IPR013538">
    <property type="entry name" value="ASHA1/2-like_C"/>
</dbReference>
<sequence length="162" mass="18292">MGNMQMTAEPGKQEIFTTYELNAPRELVFKVMTDPSLVGEWWGPASLTTVVEKMDVRPGGQWRVIQHDPAGTEYAFHGVFHSLKFPETYIYTFEWEAMPDHVLLEIYRLEALGSKTRVIEHTLFQSVADRDGMLATGMEAGAVEMVKRLEKLLARVGAAEKS</sequence>
<dbReference type="RefSeq" id="WP_075072386.1">
    <property type="nucleotide sequence ID" value="NZ_DF967972.1"/>
</dbReference>